<dbReference type="InterPro" id="IPR051604">
    <property type="entry name" value="Ergot_Alk_Oxidoreductase"/>
</dbReference>
<gene>
    <name evidence="2" type="ORF">GCM10011575_38390</name>
</gene>
<dbReference type="AlphaFoldDB" id="A0A917SG94"/>
<comment type="caution">
    <text evidence="2">The sequence shown here is derived from an EMBL/GenBank/DDBJ whole genome shotgun (WGS) entry which is preliminary data.</text>
</comment>
<evidence type="ECO:0000313" key="3">
    <source>
        <dbReference type="Proteomes" id="UP000613840"/>
    </source>
</evidence>
<proteinExistence type="predicted"/>
<organism evidence="2 3">
    <name type="scientific">Microlunatus endophyticus</name>
    <dbReference type="NCBI Taxonomy" id="1716077"/>
    <lineage>
        <taxon>Bacteria</taxon>
        <taxon>Bacillati</taxon>
        <taxon>Actinomycetota</taxon>
        <taxon>Actinomycetes</taxon>
        <taxon>Propionibacteriales</taxon>
        <taxon>Propionibacteriaceae</taxon>
        <taxon>Microlunatus</taxon>
    </lineage>
</organism>
<protein>
    <submittedName>
        <fullName evidence="2">Nucleotide-diphosphate-sugar epimerase</fullName>
    </submittedName>
</protein>
<dbReference type="PANTHER" id="PTHR43162">
    <property type="match status" value="1"/>
</dbReference>
<dbReference type="SUPFAM" id="SSF51735">
    <property type="entry name" value="NAD(P)-binding Rossmann-fold domains"/>
    <property type="match status" value="1"/>
</dbReference>
<dbReference type="Pfam" id="PF13460">
    <property type="entry name" value="NAD_binding_10"/>
    <property type="match status" value="1"/>
</dbReference>
<keyword evidence="3" id="KW-1185">Reference proteome</keyword>
<evidence type="ECO:0000313" key="2">
    <source>
        <dbReference type="EMBL" id="GGL76573.1"/>
    </source>
</evidence>
<dbReference type="EMBL" id="BMMZ01000011">
    <property type="protein sequence ID" value="GGL76573.1"/>
    <property type="molecule type" value="Genomic_DNA"/>
</dbReference>
<evidence type="ECO:0000259" key="1">
    <source>
        <dbReference type="Pfam" id="PF13460"/>
    </source>
</evidence>
<dbReference type="InterPro" id="IPR016040">
    <property type="entry name" value="NAD(P)-bd_dom"/>
</dbReference>
<name>A0A917SG94_9ACTN</name>
<reference evidence="2" key="1">
    <citation type="journal article" date="2014" name="Int. J. Syst. Evol. Microbiol.">
        <title>Complete genome sequence of Corynebacterium casei LMG S-19264T (=DSM 44701T), isolated from a smear-ripened cheese.</title>
        <authorList>
            <consortium name="US DOE Joint Genome Institute (JGI-PGF)"/>
            <person name="Walter F."/>
            <person name="Albersmeier A."/>
            <person name="Kalinowski J."/>
            <person name="Ruckert C."/>
        </authorList>
    </citation>
    <scope>NUCLEOTIDE SEQUENCE</scope>
    <source>
        <strain evidence="2">CGMCC 4.7306</strain>
    </source>
</reference>
<reference evidence="2" key="2">
    <citation type="submission" date="2020-09" db="EMBL/GenBank/DDBJ databases">
        <authorList>
            <person name="Sun Q."/>
            <person name="Zhou Y."/>
        </authorList>
    </citation>
    <scope>NUCLEOTIDE SEQUENCE</scope>
    <source>
        <strain evidence="2">CGMCC 4.7306</strain>
    </source>
</reference>
<dbReference type="Proteomes" id="UP000613840">
    <property type="component" value="Unassembled WGS sequence"/>
</dbReference>
<dbReference type="Gene3D" id="3.40.50.720">
    <property type="entry name" value="NAD(P)-binding Rossmann-like Domain"/>
    <property type="match status" value="1"/>
</dbReference>
<feature type="domain" description="NAD(P)-binding" evidence="1">
    <location>
        <begin position="3"/>
        <end position="133"/>
    </location>
</feature>
<dbReference type="InterPro" id="IPR036291">
    <property type="entry name" value="NAD(P)-bd_dom_sf"/>
</dbReference>
<sequence>MFAADLTDPASLTAAFEGVGHVFLYANHDGVAGVIEAAKRAGVEKIVLMSSGSIIHPTSAGNAITEEHREIEDAFAAATDLTVVPIRPLVLATNTLGWAWPIKAAGTVPLYKPDAVTAPIHEKDIAAVAVAALLGDENVSGMLTGPDRISQRDQVAAIGAAIGRDLAVVEQTREEASTNLSKFMPESEVEAVLQFLDDADAGNSPATNTVRDVLGRVPLGFDVWAVDHARDFS</sequence>
<accession>A0A917SG94</accession>
<dbReference type="PANTHER" id="PTHR43162:SF1">
    <property type="entry name" value="PRESTALK A DIFFERENTIATION PROTEIN A"/>
    <property type="match status" value="1"/>
</dbReference>